<dbReference type="SUPFAM" id="SSF46626">
    <property type="entry name" value="Cytochrome c"/>
    <property type="match status" value="2"/>
</dbReference>
<sequence>MAVGVLAGCSGDGTQSTLSPEAALGERAFHEPLLSASGQQSCASCHASASGHSAPNALAAQLGGQHLDVQGLRTSPALRYLAKNTPFHFDEEDTPTGGFFWDGRANTLAEQAAGPLLNPREMANPDKASVVAKIGQTAWASNFKALYGAEVLQNTDVAFDKLLQALERYQREDSEFNAYTSKYDAVLRGQATLTAPEARGLALFNDENKGNCAACHPSGKSADGSHPLFTDFTYDNLGVPRNRNITANNDPSYFDLGLCARPELAARQDLCGAFKVPSLRNVALRQTFFHNGKFNTLKDALNFYVQRDTNPEKWYPLNADGSVQKFDDIPVQWQANVNTAEAPYGRQPGQAPALNDAEIDDLIAFLKTLSDGWKNH</sequence>
<gene>
    <name evidence="9" type="ORF">SAMN02982919_02604</name>
</gene>
<dbReference type="GO" id="GO:0009055">
    <property type="term" value="F:electron transfer activity"/>
    <property type="evidence" value="ECO:0007669"/>
    <property type="project" value="InterPro"/>
</dbReference>
<reference evidence="9 10" key="1">
    <citation type="submission" date="2016-10" db="EMBL/GenBank/DDBJ databases">
        <authorList>
            <person name="de Groot N.N."/>
        </authorList>
    </citation>
    <scope>NUCLEOTIDE SEQUENCE [LARGE SCALE GENOMIC DNA]</scope>
    <source>
        <strain evidence="9 10">ATCC 35958</strain>
    </source>
</reference>
<keyword evidence="2 7" id="KW-0349">Heme</keyword>
<dbReference type="AlphaFoldDB" id="A0A1H9QA98"/>
<dbReference type="STRING" id="180197.SAMN02982919_02604"/>
<keyword evidence="5" id="KW-0560">Oxidoreductase</keyword>
<dbReference type="InterPro" id="IPR009056">
    <property type="entry name" value="Cyt_c-like_dom"/>
</dbReference>
<dbReference type="GO" id="GO:0020037">
    <property type="term" value="F:heme binding"/>
    <property type="evidence" value="ECO:0007669"/>
    <property type="project" value="InterPro"/>
</dbReference>
<dbReference type="EMBL" id="FOGD01000010">
    <property type="protein sequence ID" value="SER57374.1"/>
    <property type="molecule type" value="Genomic_DNA"/>
</dbReference>
<keyword evidence="9" id="KW-0575">Peroxidase</keyword>
<dbReference type="Proteomes" id="UP000199766">
    <property type="component" value="Unassembled WGS sequence"/>
</dbReference>
<proteinExistence type="predicted"/>
<protein>
    <submittedName>
        <fullName evidence="9">Cytochrome c peroxidase</fullName>
    </submittedName>
</protein>
<dbReference type="PANTHER" id="PTHR30600:SF10">
    <property type="entry name" value="BLL6722 PROTEIN"/>
    <property type="match status" value="1"/>
</dbReference>
<keyword evidence="6 7" id="KW-0408">Iron</keyword>
<evidence type="ECO:0000313" key="9">
    <source>
        <dbReference type="EMBL" id="SER57374.1"/>
    </source>
</evidence>
<evidence type="ECO:0000256" key="2">
    <source>
        <dbReference type="ARBA" id="ARBA00022617"/>
    </source>
</evidence>
<dbReference type="GO" id="GO:0046872">
    <property type="term" value="F:metal ion binding"/>
    <property type="evidence" value="ECO:0007669"/>
    <property type="project" value="UniProtKB-KW"/>
</dbReference>
<evidence type="ECO:0000256" key="4">
    <source>
        <dbReference type="ARBA" id="ARBA00022729"/>
    </source>
</evidence>
<keyword evidence="3 7" id="KW-0479">Metal-binding</keyword>
<dbReference type="PROSITE" id="PS51007">
    <property type="entry name" value="CYTC"/>
    <property type="match status" value="2"/>
</dbReference>
<organism evidence="9 10">
    <name type="scientific">Giesbergeria anulus</name>
    <dbReference type="NCBI Taxonomy" id="180197"/>
    <lineage>
        <taxon>Bacteria</taxon>
        <taxon>Pseudomonadati</taxon>
        <taxon>Pseudomonadota</taxon>
        <taxon>Betaproteobacteria</taxon>
        <taxon>Burkholderiales</taxon>
        <taxon>Comamonadaceae</taxon>
        <taxon>Giesbergeria</taxon>
    </lineage>
</organism>
<evidence type="ECO:0000256" key="5">
    <source>
        <dbReference type="ARBA" id="ARBA00023002"/>
    </source>
</evidence>
<evidence type="ECO:0000313" key="10">
    <source>
        <dbReference type="Proteomes" id="UP000199766"/>
    </source>
</evidence>
<dbReference type="PANTHER" id="PTHR30600">
    <property type="entry name" value="CYTOCHROME C PEROXIDASE-RELATED"/>
    <property type="match status" value="1"/>
</dbReference>
<feature type="domain" description="Cytochrome c" evidence="8">
    <location>
        <begin position="195"/>
        <end position="370"/>
    </location>
</feature>
<evidence type="ECO:0000256" key="1">
    <source>
        <dbReference type="ARBA" id="ARBA00004196"/>
    </source>
</evidence>
<accession>A0A1H9QA98</accession>
<dbReference type="Pfam" id="PF03150">
    <property type="entry name" value="CCP_MauG"/>
    <property type="match status" value="1"/>
</dbReference>
<keyword evidence="10" id="KW-1185">Reference proteome</keyword>
<dbReference type="GO" id="GO:0030313">
    <property type="term" value="C:cell envelope"/>
    <property type="evidence" value="ECO:0007669"/>
    <property type="project" value="UniProtKB-SubCell"/>
</dbReference>
<name>A0A1H9QA98_9BURK</name>
<evidence type="ECO:0000256" key="7">
    <source>
        <dbReference type="PROSITE-ProRule" id="PRU00433"/>
    </source>
</evidence>
<dbReference type="Gene3D" id="1.10.760.10">
    <property type="entry name" value="Cytochrome c-like domain"/>
    <property type="match status" value="2"/>
</dbReference>
<dbReference type="GO" id="GO:0004130">
    <property type="term" value="F:cytochrome-c peroxidase activity"/>
    <property type="evidence" value="ECO:0007669"/>
    <property type="project" value="TreeGrafter"/>
</dbReference>
<dbReference type="InterPro" id="IPR004852">
    <property type="entry name" value="Di-haem_cyt_c_peroxidsae"/>
</dbReference>
<evidence type="ECO:0000256" key="6">
    <source>
        <dbReference type="ARBA" id="ARBA00023004"/>
    </source>
</evidence>
<keyword evidence="4" id="KW-0732">Signal</keyword>
<dbReference type="InterPro" id="IPR036909">
    <property type="entry name" value="Cyt_c-like_dom_sf"/>
</dbReference>
<dbReference type="InterPro" id="IPR051395">
    <property type="entry name" value="Cytochrome_c_Peroxidase/MauG"/>
</dbReference>
<comment type="subcellular location">
    <subcellularLocation>
        <location evidence="1">Cell envelope</location>
    </subcellularLocation>
</comment>
<evidence type="ECO:0000256" key="3">
    <source>
        <dbReference type="ARBA" id="ARBA00022723"/>
    </source>
</evidence>
<feature type="domain" description="Cytochrome c" evidence="8">
    <location>
        <begin position="20"/>
        <end position="138"/>
    </location>
</feature>
<evidence type="ECO:0000259" key="8">
    <source>
        <dbReference type="PROSITE" id="PS51007"/>
    </source>
</evidence>